<evidence type="ECO:0000313" key="3">
    <source>
        <dbReference type="Proteomes" id="UP001286589"/>
    </source>
</evidence>
<accession>A0AB35RS70</accession>
<name>A0AB35RS70_9ENTR</name>
<feature type="transmembrane region" description="Helical" evidence="1">
    <location>
        <begin position="42"/>
        <end position="65"/>
    </location>
</feature>
<keyword evidence="1" id="KW-0812">Transmembrane</keyword>
<dbReference type="EMBL" id="JAWJAC010000011">
    <property type="protein sequence ID" value="MDV2864441.1"/>
    <property type="molecule type" value="Genomic_DNA"/>
</dbReference>
<comment type="caution">
    <text evidence="2">The sequence shown here is derived from an EMBL/GenBank/DDBJ whole genome shotgun (WGS) entry which is preliminary data.</text>
</comment>
<organism evidence="2 3">
    <name type="scientific">Phytobacter ursingii</name>
    <dbReference type="NCBI Taxonomy" id="1972431"/>
    <lineage>
        <taxon>Bacteria</taxon>
        <taxon>Pseudomonadati</taxon>
        <taxon>Pseudomonadota</taxon>
        <taxon>Gammaproteobacteria</taxon>
        <taxon>Enterobacterales</taxon>
        <taxon>Enterobacteriaceae</taxon>
        <taxon>Phytobacter</taxon>
    </lineage>
</organism>
<sequence>MTAHAAEFFTLDEVNRLKIIQDVVDRHLTTQRLGIHRFMMSIFLNFNELVMFVVLIEFHASLIFMNTGAFHKCAGCMITESVREENQREGRCCLKREK</sequence>
<protein>
    <submittedName>
        <fullName evidence="2">Uncharacterized protein</fullName>
    </submittedName>
</protein>
<evidence type="ECO:0000256" key="1">
    <source>
        <dbReference type="SAM" id="Phobius"/>
    </source>
</evidence>
<keyword evidence="1" id="KW-1133">Transmembrane helix</keyword>
<proteinExistence type="predicted"/>
<dbReference type="Proteomes" id="UP001286589">
    <property type="component" value="Unassembled WGS sequence"/>
</dbReference>
<evidence type="ECO:0000313" key="2">
    <source>
        <dbReference type="EMBL" id="MDV2864441.1"/>
    </source>
</evidence>
<keyword evidence="3" id="KW-1185">Reference proteome</keyword>
<reference evidence="2 3" key="1">
    <citation type="submission" date="2023-10" db="EMBL/GenBank/DDBJ databases">
        <title>Phytobacter spp. The emergence of a new genus of hospital-origin enterobacteria encoding carbapenemases in Argentina.</title>
        <authorList>
            <person name="Vay C."/>
            <person name="Almuzara M."/>
            <person name="Traglia G.M."/>
            <person name="Campos J."/>
        </authorList>
    </citation>
    <scope>NUCLEOTIDE SEQUENCE [LARGE SCALE GENOMIC DNA]</scope>
    <source>
        <strain evidence="2 3">CVMA36</strain>
    </source>
</reference>
<gene>
    <name evidence="2" type="ORF">R0H02_18505</name>
</gene>
<dbReference type="AlphaFoldDB" id="A0AB35RS70"/>
<keyword evidence="1" id="KW-0472">Membrane</keyword>